<evidence type="ECO:0008006" key="4">
    <source>
        <dbReference type="Google" id="ProtNLM"/>
    </source>
</evidence>
<dbReference type="InterPro" id="IPR011990">
    <property type="entry name" value="TPR-like_helical_dom_sf"/>
</dbReference>
<accession>A0AAV2VSJ9</accession>
<feature type="chain" id="PRO_5043943275" description="Sel1 repeat family protein" evidence="1">
    <location>
        <begin position="22"/>
        <end position="333"/>
    </location>
</feature>
<dbReference type="Proteomes" id="UP000018211">
    <property type="component" value="Unassembled WGS sequence"/>
</dbReference>
<proteinExistence type="predicted"/>
<name>A0AAV2VSJ9_9VIBR</name>
<gene>
    <name evidence="2" type="ORF">VIBNISOn1_340011</name>
</gene>
<dbReference type="EMBL" id="CAOF01000125">
    <property type="protein sequence ID" value="CCO47696.1"/>
    <property type="molecule type" value="Genomic_DNA"/>
</dbReference>
<feature type="signal peptide" evidence="1">
    <location>
        <begin position="1"/>
        <end position="21"/>
    </location>
</feature>
<keyword evidence="1" id="KW-0732">Signal</keyword>
<evidence type="ECO:0000313" key="3">
    <source>
        <dbReference type="Proteomes" id="UP000018211"/>
    </source>
</evidence>
<evidence type="ECO:0000256" key="1">
    <source>
        <dbReference type="SAM" id="SignalP"/>
    </source>
</evidence>
<protein>
    <recommendedName>
        <fullName evidence="4">Sel1 repeat family protein</fullName>
    </recommendedName>
</protein>
<organism evidence="2 3">
    <name type="scientific">Vibrio nigripulchritudo SOn1</name>
    <dbReference type="NCBI Taxonomy" id="1238450"/>
    <lineage>
        <taxon>Bacteria</taxon>
        <taxon>Pseudomonadati</taxon>
        <taxon>Pseudomonadota</taxon>
        <taxon>Gammaproteobacteria</taxon>
        <taxon>Vibrionales</taxon>
        <taxon>Vibrionaceae</taxon>
        <taxon>Vibrio</taxon>
    </lineage>
</organism>
<dbReference type="SUPFAM" id="SSF81901">
    <property type="entry name" value="HCP-like"/>
    <property type="match status" value="2"/>
</dbReference>
<dbReference type="RefSeq" id="WP_022612411.1">
    <property type="nucleotide sequence ID" value="NZ_LK391965.1"/>
</dbReference>
<dbReference type="AlphaFoldDB" id="A0AAV2VSJ9"/>
<evidence type="ECO:0000313" key="2">
    <source>
        <dbReference type="EMBL" id="CCO47696.1"/>
    </source>
</evidence>
<reference evidence="2 3" key="1">
    <citation type="journal article" date="2013" name="ISME J.">
        <title>Comparative genomics of pathogenic lineages of Vibrio nigripulchritudo identifies virulence-associated traits.</title>
        <authorList>
            <person name="Goudenege D."/>
            <person name="Labreuche Y."/>
            <person name="Krin E."/>
            <person name="Ansquer D."/>
            <person name="Mangenot S."/>
            <person name="Calteau A."/>
            <person name="Medigue C."/>
            <person name="Mazel D."/>
            <person name="Polz M.F."/>
            <person name="Le Roux F."/>
        </authorList>
    </citation>
    <scope>NUCLEOTIDE SEQUENCE [LARGE SCALE GENOMIC DNA]</scope>
    <source>
        <strain evidence="2 3">SOn1</strain>
    </source>
</reference>
<sequence>MKGVKQLLTLSLLCLPLSSYALNEIEDITPEQAFEKGRVLRLQYHNEQALEYLKHAADSGHSMAALLYADELATLPHAVRRQEEIIHYTLQAAEGGNIWAMERLANTNRSGSEENRVKWQQRFLTSLEQEAENGNTKAILTMFYLKRDEKYKQAKIWLTKALEQESERAKLAEVELVEQGYEEWFVLPGNRMKESKQRYAELAETGYLPAVKKTIQLLIETDKTHQAVVWLEEAVRMGDATSLALLAKAYAGNYPKTRVEKDLVKSYSYYLNYLDAMGSDRLIGTRKRIEKEEQAVKEQLSETQIADAEKLHQEYKKNHTVMLFETPWKYEMN</sequence>
<dbReference type="Gene3D" id="1.25.40.10">
    <property type="entry name" value="Tetratricopeptide repeat domain"/>
    <property type="match status" value="1"/>
</dbReference>
<comment type="caution">
    <text evidence="2">The sequence shown here is derived from an EMBL/GenBank/DDBJ whole genome shotgun (WGS) entry which is preliminary data.</text>
</comment>